<sequence length="140" mass="16593">MKLKIIYVIISIFLALIVFYEFADRKIGNYTITKSASQIPVFNYVLSGYDRNNYYMAEDFVNDYTVDDGYLYYTYISGGSGASGWCYLDDRLILSRINLKENIIEKDIDTIKYEHMYKKINQIHDRDKKWLTELNNKCIK</sequence>
<name>A0A1B8PJ28_MORNO</name>
<feature type="transmembrane region" description="Helical" evidence="1">
    <location>
        <begin position="6"/>
        <end position="23"/>
    </location>
</feature>
<organism evidence="2 3">
    <name type="scientific">Moraxella nonliquefaciens</name>
    <dbReference type="NCBI Taxonomy" id="478"/>
    <lineage>
        <taxon>Bacteria</taxon>
        <taxon>Pseudomonadati</taxon>
        <taxon>Pseudomonadota</taxon>
        <taxon>Gammaproteobacteria</taxon>
        <taxon>Moraxellales</taxon>
        <taxon>Moraxellaceae</taxon>
        <taxon>Moraxella</taxon>
    </lineage>
</organism>
<evidence type="ECO:0000313" key="2">
    <source>
        <dbReference type="EMBL" id="OBX50057.1"/>
    </source>
</evidence>
<reference evidence="2 3" key="1">
    <citation type="submission" date="2016-06" db="EMBL/GenBank/DDBJ databases">
        <title>Draft genome of Moraxella nonliquefaciens CCUG 60284.</title>
        <authorList>
            <person name="Salva-Serra F."/>
            <person name="Engstrom-Jakobsson H."/>
            <person name="Thorell K."/>
            <person name="Gonzales-Siles L."/>
            <person name="Karlsson R."/>
            <person name="Boulund F."/>
            <person name="Engstrand L."/>
            <person name="Kristiansson E."/>
            <person name="Moore E."/>
        </authorList>
    </citation>
    <scope>NUCLEOTIDE SEQUENCE [LARGE SCALE GENOMIC DNA]</scope>
    <source>
        <strain evidence="2 3">CCUG 60284</strain>
    </source>
</reference>
<dbReference type="Proteomes" id="UP000092671">
    <property type="component" value="Unassembled WGS sequence"/>
</dbReference>
<keyword evidence="1" id="KW-0812">Transmembrane</keyword>
<dbReference type="AlphaFoldDB" id="A0A1B8PJ28"/>
<comment type="caution">
    <text evidence="2">The sequence shown here is derived from an EMBL/GenBank/DDBJ whole genome shotgun (WGS) entry which is preliminary data.</text>
</comment>
<protein>
    <submittedName>
        <fullName evidence="2">Uncharacterized protein</fullName>
    </submittedName>
</protein>
<gene>
    <name evidence="2" type="ORF">A9Z60_09985</name>
</gene>
<proteinExistence type="predicted"/>
<dbReference type="EMBL" id="LZDN01000021">
    <property type="protein sequence ID" value="OBX50057.1"/>
    <property type="molecule type" value="Genomic_DNA"/>
</dbReference>
<keyword evidence="1" id="KW-0472">Membrane</keyword>
<dbReference type="RefSeq" id="WP_064651475.1">
    <property type="nucleotide sequence ID" value="NZ_LZDM01000043.1"/>
</dbReference>
<accession>A0A1B8PJ28</accession>
<evidence type="ECO:0000313" key="3">
    <source>
        <dbReference type="Proteomes" id="UP000092671"/>
    </source>
</evidence>
<evidence type="ECO:0000256" key="1">
    <source>
        <dbReference type="SAM" id="Phobius"/>
    </source>
</evidence>
<keyword evidence="1" id="KW-1133">Transmembrane helix</keyword>
<dbReference type="OrthoDB" id="9863806at2"/>